<sequence>MSKKNNYMSANQLGVQNHICLLPCGDQSESRISKWNVIDLRPYQSYLVNNKVVDTMFGGLIFHTISGRRNRFLYPMYANFGLLAEKEDWELALKRLFMKNYNFDAAATNTKIGNKTDIWVTLPYPTHTQTNFGTMNGNIINFKIESNRIEAIKWWILEFLSEWKKSKHLHDKLSFKGFVWPRASIDSGDEKLVKSVTNFIRKQGLLSLWLQQYGSAGCMKWKKFGFNAACTHPNYYGEKGPNFNWINNSTNFAKHYHTGIQIIFGKGTLFKENHFMDYLNSGVFKKYMNDSLLVYHFPNQTMRKIYKDRPREYAYLYSFIKNKYNPLYPTASFPSVRNSFKQIERYLPI</sequence>
<gene>
    <name evidence="1" type="ORF">KHA97_03845</name>
</gene>
<dbReference type="Pfam" id="PF16147">
    <property type="entry name" value="DUF4855"/>
    <property type="match status" value="1"/>
</dbReference>
<dbReference type="Proteomes" id="UP000681414">
    <property type="component" value="Unassembled WGS sequence"/>
</dbReference>
<proteinExistence type="predicted"/>
<evidence type="ECO:0000313" key="2">
    <source>
        <dbReference type="Proteomes" id="UP000681414"/>
    </source>
</evidence>
<organism evidence="1 2">
    <name type="scientific">Lederbergia citri</name>
    <dbReference type="NCBI Taxonomy" id="2833580"/>
    <lineage>
        <taxon>Bacteria</taxon>
        <taxon>Bacillati</taxon>
        <taxon>Bacillota</taxon>
        <taxon>Bacilli</taxon>
        <taxon>Bacillales</taxon>
        <taxon>Bacillaceae</taxon>
        <taxon>Lederbergia</taxon>
    </lineage>
</organism>
<name>A0A942YF79_9BACI</name>
<accession>A0A942YF79</accession>
<dbReference type="AlphaFoldDB" id="A0A942YF79"/>
<protein>
    <submittedName>
        <fullName evidence="1">DUF4855 domain-containing protein</fullName>
    </submittedName>
</protein>
<comment type="caution">
    <text evidence="1">The sequence shown here is derived from an EMBL/GenBank/DDBJ whole genome shotgun (WGS) entry which is preliminary data.</text>
</comment>
<dbReference type="EMBL" id="JAGYPG010000001">
    <property type="protein sequence ID" value="MBS4194207.1"/>
    <property type="molecule type" value="Genomic_DNA"/>
</dbReference>
<reference evidence="1 2" key="1">
    <citation type="submission" date="2021-05" db="EMBL/GenBank/DDBJ databases">
        <title>Novel Bacillus species.</title>
        <authorList>
            <person name="Liu G."/>
        </authorList>
    </citation>
    <scope>NUCLEOTIDE SEQUENCE [LARGE SCALE GENOMIC DNA]</scope>
    <source>
        <strain evidence="2">FJAT-49780</strain>
    </source>
</reference>
<evidence type="ECO:0000313" key="1">
    <source>
        <dbReference type="EMBL" id="MBS4194207.1"/>
    </source>
</evidence>
<keyword evidence="2" id="KW-1185">Reference proteome</keyword>
<dbReference type="RefSeq" id="WP_213123409.1">
    <property type="nucleotide sequence ID" value="NZ_JAGYPG010000001.1"/>
</dbReference>
<dbReference type="InterPro" id="IPR032329">
    <property type="entry name" value="DUF4855"/>
</dbReference>